<keyword evidence="4 6" id="KW-0472">Membrane</keyword>
<dbReference type="InterPro" id="IPR002523">
    <property type="entry name" value="MgTranspt_CorA/ZnTranspt_ZntB"/>
</dbReference>
<dbReference type="Pfam" id="PF01544">
    <property type="entry name" value="CorA"/>
    <property type="match status" value="1"/>
</dbReference>
<dbReference type="GO" id="GO:0046873">
    <property type="term" value="F:metal ion transmembrane transporter activity"/>
    <property type="evidence" value="ECO:0007669"/>
    <property type="project" value="InterPro"/>
</dbReference>
<feature type="compositionally biased region" description="Pro residues" evidence="5">
    <location>
        <begin position="984"/>
        <end position="995"/>
    </location>
</feature>
<reference evidence="7" key="1">
    <citation type="journal article" date="2023" name="Mol. Phylogenet. Evol.">
        <title>Genome-scale phylogeny and comparative genomics of the fungal order Sordariales.</title>
        <authorList>
            <person name="Hensen N."/>
            <person name="Bonometti L."/>
            <person name="Westerberg I."/>
            <person name="Brannstrom I.O."/>
            <person name="Guillou S."/>
            <person name="Cros-Aarteil S."/>
            <person name="Calhoun S."/>
            <person name="Haridas S."/>
            <person name="Kuo A."/>
            <person name="Mondo S."/>
            <person name="Pangilinan J."/>
            <person name="Riley R."/>
            <person name="LaButti K."/>
            <person name="Andreopoulos B."/>
            <person name="Lipzen A."/>
            <person name="Chen C."/>
            <person name="Yan M."/>
            <person name="Daum C."/>
            <person name="Ng V."/>
            <person name="Clum A."/>
            <person name="Steindorff A."/>
            <person name="Ohm R.A."/>
            <person name="Martin F."/>
            <person name="Silar P."/>
            <person name="Natvig D.O."/>
            <person name="Lalanne C."/>
            <person name="Gautier V."/>
            <person name="Ament-Velasquez S.L."/>
            <person name="Kruys A."/>
            <person name="Hutchinson M.I."/>
            <person name="Powell A.J."/>
            <person name="Barry K."/>
            <person name="Miller A.N."/>
            <person name="Grigoriev I.V."/>
            <person name="Debuchy R."/>
            <person name="Gladieux P."/>
            <person name="Hiltunen Thoren M."/>
            <person name="Johannesson H."/>
        </authorList>
    </citation>
    <scope>NUCLEOTIDE SEQUENCE</scope>
    <source>
        <strain evidence="7">PSN324</strain>
    </source>
</reference>
<feature type="compositionally biased region" description="Basic and acidic residues" evidence="5">
    <location>
        <begin position="85"/>
        <end position="98"/>
    </location>
</feature>
<feature type="transmembrane region" description="Helical" evidence="6">
    <location>
        <begin position="1109"/>
        <end position="1131"/>
    </location>
</feature>
<evidence type="ECO:0000256" key="5">
    <source>
        <dbReference type="SAM" id="MobiDB-lite"/>
    </source>
</evidence>
<evidence type="ECO:0000256" key="4">
    <source>
        <dbReference type="ARBA" id="ARBA00023136"/>
    </source>
</evidence>
<keyword evidence="2 6" id="KW-0812">Transmembrane</keyword>
<feature type="compositionally biased region" description="Low complexity" evidence="5">
    <location>
        <begin position="43"/>
        <end position="59"/>
    </location>
</feature>
<sequence length="1219" mass="135136">MASRYQVVESAPPPPSRAYNAYTTREYTDSDDSDSDGYPRQPASRARSAATTRASGATRIVTHAVTHTSRRGRRTSEYTSSSSDDDYRSSIQQHKEAARFPSAVRKGSEHTATSYYPATSPYPQPSSYYPGAPLQSAPGVPGLSARPPPPPVELDYAPPPTEYAVDSIPAIYSFVPSRVGSSSTSVGGGKSPDGESLQAADPENGSSGLLDHSLRGRQILESKYTGDGVGGNHSAKLTIPPPSEATSDAHQNLFRWIHFHQQSLDFDAFSRQALQVAGLSSNEKKALEDLIHRIRSGMVKSIPTAKGGCVLHMEPAFTQFSIPPDGNHSRDEMAHAKFVSWVCLPYFALESYSGLLASVGPKSYPIETLLQAKFSRTTRERDMQQAVRQLEGAPPGFCFHVSQLWCFVVDNSVLLTCGRMAEDDLCGELIVKSHVVTEATSSCPKSQSKILVRYLSDVVWALPAADCETWFAFISQFKEFYPRNLVFFQNKSQVTADQWPKIWAMGMRTNQLVLDLKIGFLPAPTRSGVLLPIKKTIPSHETVNTPLHDAGPSASQEPPTQKQPSGDNGVVPEMAIADPLLPESLKKRKVHFMPHKKESHQQKAKESTAFAVFTCLDGVQASGGSIVDESVLRALFSEMDDFLQNNTAESDREAYSDCLECSRTDVHATLELERIEEELAGLNSRKDPKDPKRDRTHGYKRYPDKRQSYQTRVDLFNTADRVFKSFFPPDIEVPTVRKFWGAVHDLVQPRSPDENVDNTDGPPGDGDYYAKHTQARLTLGTLERIAAYLAPFSALFIHAEASDRTKIHTPVSFMNVWMNMVLGLACLRTNTYRLETLVDMGTEQLLREGIREMLESLSSKELSERSVVLPLELVSLMSMQLLKDVTPSLPPGSAARLPGIYETYSSYLDSIESDMTAKPPDRNHQVRIGRLDQEISVIQRTIDWQSSIFDAMEKAMQVANKPATRPSRPFSSRPGHLPPRHAHLPPPPMPPPPPGLSGYPTPGARSTATLPPTHTLPDREMHRHGFRELFLHEIKNYLASKAGDFEGLRSYAFGLDEANTTKLATNKDRQERAIYAFTIVTVIFLPLSSVASIFGINTADVRDMEVGQWAYWATAIPVTVFVIFSGLLWTGELGNVAEWFKNVARSLRVRTTSGSGGGGRASWKRLDGDDGILHRIRRGRSSGWSSSREKEDWGTEVVNIIPRPRRRKTFVSTGSRHRY</sequence>
<dbReference type="InterPro" id="IPR045863">
    <property type="entry name" value="CorA_TM1_TM2"/>
</dbReference>
<evidence type="ECO:0000256" key="3">
    <source>
        <dbReference type="ARBA" id="ARBA00022989"/>
    </source>
</evidence>
<feature type="compositionally biased region" description="Pro residues" evidence="5">
    <location>
        <begin position="146"/>
        <end position="158"/>
    </location>
</feature>
<accession>A0AAV9I440</accession>
<comment type="subcellular location">
    <subcellularLocation>
        <location evidence="1">Membrane</location>
        <topology evidence="1">Multi-pass membrane protein</topology>
    </subcellularLocation>
</comment>
<dbReference type="GO" id="GO:0016020">
    <property type="term" value="C:membrane"/>
    <property type="evidence" value="ECO:0007669"/>
    <property type="project" value="UniProtKB-SubCell"/>
</dbReference>
<feature type="region of interest" description="Disordered" evidence="5">
    <location>
        <begin position="541"/>
        <end position="571"/>
    </location>
</feature>
<protein>
    <recommendedName>
        <fullName evidence="9">Mg2+ transporter</fullName>
    </recommendedName>
</protein>
<organism evidence="7 8">
    <name type="scientific">Cladorrhinum samala</name>
    <dbReference type="NCBI Taxonomy" id="585594"/>
    <lineage>
        <taxon>Eukaryota</taxon>
        <taxon>Fungi</taxon>
        <taxon>Dikarya</taxon>
        <taxon>Ascomycota</taxon>
        <taxon>Pezizomycotina</taxon>
        <taxon>Sordariomycetes</taxon>
        <taxon>Sordariomycetidae</taxon>
        <taxon>Sordariales</taxon>
        <taxon>Podosporaceae</taxon>
        <taxon>Cladorrhinum</taxon>
    </lineage>
</organism>
<evidence type="ECO:0008006" key="9">
    <source>
        <dbReference type="Google" id="ProtNLM"/>
    </source>
</evidence>
<dbReference type="EMBL" id="MU864932">
    <property type="protein sequence ID" value="KAK4466389.1"/>
    <property type="molecule type" value="Genomic_DNA"/>
</dbReference>
<evidence type="ECO:0000313" key="8">
    <source>
        <dbReference type="Proteomes" id="UP001321749"/>
    </source>
</evidence>
<evidence type="ECO:0000256" key="6">
    <source>
        <dbReference type="SAM" id="Phobius"/>
    </source>
</evidence>
<reference evidence="7" key="2">
    <citation type="submission" date="2023-06" db="EMBL/GenBank/DDBJ databases">
        <authorList>
            <consortium name="Lawrence Berkeley National Laboratory"/>
            <person name="Mondo S.J."/>
            <person name="Hensen N."/>
            <person name="Bonometti L."/>
            <person name="Westerberg I."/>
            <person name="Brannstrom I.O."/>
            <person name="Guillou S."/>
            <person name="Cros-Aarteil S."/>
            <person name="Calhoun S."/>
            <person name="Haridas S."/>
            <person name="Kuo A."/>
            <person name="Pangilinan J."/>
            <person name="Riley R."/>
            <person name="Labutti K."/>
            <person name="Andreopoulos B."/>
            <person name="Lipzen A."/>
            <person name="Chen C."/>
            <person name="Yanf M."/>
            <person name="Daum C."/>
            <person name="Ng V."/>
            <person name="Clum A."/>
            <person name="Steindorff A."/>
            <person name="Ohm R."/>
            <person name="Martin F."/>
            <person name="Silar P."/>
            <person name="Natvig D."/>
            <person name="Lalanne C."/>
            <person name="Gautier V."/>
            <person name="Ament-Velasquez S.L."/>
            <person name="Kruys A."/>
            <person name="Hutchinson M.I."/>
            <person name="Powell A.J."/>
            <person name="Barry K."/>
            <person name="Miller A.N."/>
            <person name="Grigoriev I.V."/>
            <person name="Debuchy R."/>
            <person name="Gladieux P."/>
            <person name="Thoren M.H."/>
            <person name="Johannesson H."/>
        </authorList>
    </citation>
    <scope>NUCLEOTIDE SEQUENCE</scope>
    <source>
        <strain evidence="7">PSN324</strain>
    </source>
</reference>
<proteinExistence type="predicted"/>
<dbReference type="Proteomes" id="UP001321749">
    <property type="component" value="Unassembled WGS sequence"/>
</dbReference>
<feature type="transmembrane region" description="Helical" evidence="6">
    <location>
        <begin position="1073"/>
        <end position="1097"/>
    </location>
</feature>
<feature type="region of interest" description="Disordered" evidence="5">
    <location>
        <begin position="126"/>
        <end position="158"/>
    </location>
</feature>
<feature type="region of interest" description="Disordered" evidence="5">
    <location>
        <begin position="959"/>
        <end position="1019"/>
    </location>
</feature>
<comment type="caution">
    <text evidence="7">The sequence shown here is derived from an EMBL/GenBank/DDBJ whole genome shotgun (WGS) entry which is preliminary data.</text>
</comment>
<dbReference type="SUPFAM" id="SSF144083">
    <property type="entry name" value="Magnesium transport protein CorA, transmembrane region"/>
    <property type="match status" value="1"/>
</dbReference>
<evidence type="ECO:0000256" key="1">
    <source>
        <dbReference type="ARBA" id="ARBA00004141"/>
    </source>
</evidence>
<feature type="region of interest" description="Disordered" evidence="5">
    <location>
        <begin position="1"/>
        <end position="107"/>
    </location>
</feature>
<evidence type="ECO:0000256" key="2">
    <source>
        <dbReference type="ARBA" id="ARBA00022692"/>
    </source>
</evidence>
<gene>
    <name evidence="7" type="ORF">QBC42DRAFT_259428</name>
</gene>
<keyword evidence="8" id="KW-1185">Reference proteome</keyword>
<evidence type="ECO:0000313" key="7">
    <source>
        <dbReference type="EMBL" id="KAK4466389.1"/>
    </source>
</evidence>
<feature type="compositionally biased region" description="Polar residues" evidence="5">
    <location>
        <begin position="553"/>
        <end position="566"/>
    </location>
</feature>
<name>A0AAV9I440_9PEZI</name>
<feature type="region of interest" description="Disordered" evidence="5">
    <location>
        <begin position="179"/>
        <end position="246"/>
    </location>
</feature>
<feature type="compositionally biased region" description="Basic and acidic residues" evidence="5">
    <location>
        <begin position="684"/>
        <end position="702"/>
    </location>
</feature>
<dbReference type="Gene3D" id="1.20.58.340">
    <property type="entry name" value="Magnesium transport protein CorA, transmembrane region"/>
    <property type="match status" value="1"/>
</dbReference>
<feature type="region of interest" description="Disordered" evidence="5">
    <location>
        <begin position="679"/>
        <end position="702"/>
    </location>
</feature>
<keyword evidence="3 6" id="KW-1133">Transmembrane helix</keyword>
<dbReference type="AlphaFoldDB" id="A0AAV9I440"/>